<dbReference type="InterPro" id="IPR004839">
    <property type="entry name" value="Aminotransferase_I/II_large"/>
</dbReference>
<evidence type="ECO:0000256" key="3">
    <source>
        <dbReference type="ARBA" id="ARBA00022898"/>
    </source>
</evidence>
<comment type="cofactor">
    <cofactor evidence="1">
        <name>pyridoxal 5'-phosphate</name>
        <dbReference type="ChEBI" id="CHEBI:597326"/>
    </cofactor>
</comment>
<gene>
    <name evidence="7" type="ORF">AB840_13465</name>
</gene>
<dbReference type="InterPro" id="IPR051798">
    <property type="entry name" value="Class-II_PLP-Dep_Aminotrans"/>
</dbReference>
<dbReference type="Pfam" id="PF00155">
    <property type="entry name" value="Aminotran_1_2"/>
    <property type="match status" value="1"/>
</dbReference>
<dbReference type="InterPro" id="IPR015422">
    <property type="entry name" value="PyrdxlP-dep_Trfase_small"/>
</dbReference>
<dbReference type="AlphaFoldDB" id="A0A0J6WPX4"/>
<dbReference type="GO" id="GO:0047804">
    <property type="term" value="F:cysteine-S-conjugate beta-lyase activity"/>
    <property type="evidence" value="ECO:0007669"/>
    <property type="project" value="UniProtKB-EC"/>
</dbReference>
<dbReference type="InterPro" id="IPR015424">
    <property type="entry name" value="PyrdxlP-dep_Trfase"/>
</dbReference>
<comment type="similarity">
    <text evidence="5">Belongs to the class-II pyridoxal-phosphate-dependent aminotransferase family. MalY/PatB cystathionine beta-lyase subfamily.</text>
</comment>
<dbReference type="Gene3D" id="3.90.1150.10">
    <property type="entry name" value="Aspartate Aminotransferase, domain 1"/>
    <property type="match status" value="1"/>
</dbReference>
<evidence type="ECO:0000256" key="4">
    <source>
        <dbReference type="ARBA" id="ARBA00023239"/>
    </source>
</evidence>
<dbReference type="PANTHER" id="PTHR43525">
    <property type="entry name" value="PROTEIN MALY"/>
    <property type="match status" value="1"/>
</dbReference>
<sequence length="408" mass="46678">MQYDFDEIIDRQHTNALNTDGFRSYIFHAGPEKKFPFTDEAFIRMWVADMEFAAAPEIREAIKRRVDRKIFGYTAVFDDDYYQAFSHWCNTQYGWTFLKNEMVFSAGVVPALYELVADLVRDDEKVMITTPAYGHFKYAAEYSRKMEIYSPLKIEKNHFHIDFEDFEKKAADPKMKLLIWCNPHNPSGRIWSETELKRVAAIVEKHGLWIISDEIHCDLLRQGHTHIPMGKIMPDYHKLITCMSASKTFNLAGLMLSTIIIRDTALRKLFKARDKNNGSVNSLSLAAHQAAYTEGAPWLEQLKAYLDGNFLYLQNILYKQLPACGFTIPESTYLAWIDMRPYLKNIEDIPAFFAEQAGVLLEGGNPLFVGNADGFIRLNLAMPRSVLAEGVRRIIAAVHTHACIGLPG</sequence>
<proteinExistence type="inferred from homology"/>
<dbReference type="Proteomes" id="UP000036503">
    <property type="component" value="Unassembled WGS sequence"/>
</dbReference>
<accession>A0A0J6WPX4</accession>
<name>A0A0J6WPX4_9FIRM</name>
<keyword evidence="7" id="KW-0032">Aminotransferase</keyword>
<evidence type="ECO:0000256" key="1">
    <source>
        <dbReference type="ARBA" id="ARBA00001933"/>
    </source>
</evidence>
<evidence type="ECO:0000259" key="6">
    <source>
        <dbReference type="Pfam" id="PF00155"/>
    </source>
</evidence>
<dbReference type="SUPFAM" id="SSF53383">
    <property type="entry name" value="PLP-dependent transferases"/>
    <property type="match status" value="1"/>
</dbReference>
<dbReference type="Gene3D" id="3.40.640.10">
    <property type="entry name" value="Type I PLP-dependent aspartate aminotransferase-like (Major domain)"/>
    <property type="match status" value="1"/>
</dbReference>
<evidence type="ECO:0000256" key="2">
    <source>
        <dbReference type="ARBA" id="ARBA00012224"/>
    </source>
</evidence>
<keyword evidence="7" id="KW-0808">Transferase</keyword>
<dbReference type="GO" id="GO:0030170">
    <property type="term" value="F:pyridoxal phosphate binding"/>
    <property type="evidence" value="ECO:0007669"/>
    <property type="project" value="InterPro"/>
</dbReference>
<reference evidence="7 8" key="1">
    <citation type="submission" date="2015-06" db="EMBL/GenBank/DDBJ databases">
        <title>Draft genome sequence of beer spoilage bacterium Megasphaera cerevisiae type strain 20462.</title>
        <authorList>
            <person name="Kutumbaka K."/>
            <person name="Pasmowitz J."/>
            <person name="Mategko J."/>
            <person name="Reyes D."/>
            <person name="Friedrich A."/>
            <person name="Han S."/>
            <person name="Martens-Habbena W."/>
            <person name="Neal-McKinney J."/>
            <person name="Janagama H.K."/>
            <person name="Nadala C."/>
            <person name="Samadpour M."/>
        </authorList>
    </citation>
    <scope>NUCLEOTIDE SEQUENCE [LARGE SCALE GENOMIC DNA]</scope>
    <source>
        <strain evidence="7 8">DSM 20462</strain>
    </source>
</reference>
<evidence type="ECO:0000313" key="8">
    <source>
        <dbReference type="Proteomes" id="UP000036503"/>
    </source>
</evidence>
<comment type="caution">
    <text evidence="7">The sequence shown here is derived from an EMBL/GenBank/DDBJ whole genome shotgun (WGS) entry which is preliminary data.</text>
</comment>
<dbReference type="InterPro" id="IPR027619">
    <property type="entry name" value="C-S_lyase_PatB-like"/>
</dbReference>
<dbReference type="InParanoid" id="A0A0J6WPX4"/>
<feature type="domain" description="Aminotransferase class I/classII large" evidence="6">
    <location>
        <begin position="50"/>
        <end position="394"/>
    </location>
</feature>
<evidence type="ECO:0000313" key="7">
    <source>
        <dbReference type="EMBL" id="KMO85455.1"/>
    </source>
</evidence>
<dbReference type="GO" id="GO:0008483">
    <property type="term" value="F:transaminase activity"/>
    <property type="evidence" value="ECO:0007669"/>
    <property type="project" value="UniProtKB-KW"/>
</dbReference>
<dbReference type="NCBIfam" id="TIGR04350">
    <property type="entry name" value="C_S_lyase_PatB"/>
    <property type="match status" value="1"/>
</dbReference>
<dbReference type="CDD" id="cd00609">
    <property type="entry name" value="AAT_like"/>
    <property type="match status" value="1"/>
</dbReference>
<keyword evidence="3" id="KW-0663">Pyridoxal phosphate</keyword>
<dbReference type="RefSeq" id="WP_048515365.1">
    <property type="nucleotide sequence ID" value="NZ_FUXD01000052.1"/>
</dbReference>
<dbReference type="PANTHER" id="PTHR43525:SF1">
    <property type="entry name" value="PROTEIN MALY"/>
    <property type="match status" value="1"/>
</dbReference>
<dbReference type="PATRIC" id="fig|1122219.3.peg.2904"/>
<dbReference type="OrthoDB" id="9802872at2"/>
<keyword evidence="8" id="KW-1185">Reference proteome</keyword>
<dbReference type="EC" id="4.4.1.13" evidence="2"/>
<organism evidence="7 8">
    <name type="scientific">Megasphaera cerevisiae DSM 20462</name>
    <dbReference type="NCBI Taxonomy" id="1122219"/>
    <lineage>
        <taxon>Bacteria</taxon>
        <taxon>Bacillati</taxon>
        <taxon>Bacillota</taxon>
        <taxon>Negativicutes</taxon>
        <taxon>Veillonellales</taxon>
        <taxon>Veillonellaceae</taxon>
        <taxon>Megasphaera</taxon>
    </lineage>
</organism>
<evidence type="ECO:0000256" key="5">
    <source>
        <dbReference type="ARBA" id="ARBA00037974"/>
    </source>
</evidence>
<dbReference type="InterPro" id="IPR015421">
    <property type="entry name" value="PyrdxlP-dep_Trfase_major"/>
</dbReference>
<dbReference type="EMBL" id="LEKT01000063">
    <property type="protein sequence ID" value="KMO85455.1"/>
    <property type="molecule type" value="Genomic_DNA"/>
</dbReference>
<keyword evidence="4" id="KW-0456">Lyase</keyword>
<protein>
    <recommendedName>
        <fullName evidence="2">cysteine-S-conjugate beta-lyase</fullName>
        <ecNumber evidence="2">4.4.1.13</ecNumber>
    </recommendedName>
</protein>
<dbReference type="STRING" id="39029.BSR42_12485"/>